<keyword evidence="34 64" id="KW-1193">Eukaryotic host translation shutoff by virus</keyword>
<evidence type="ECO:0000256" key="9">
    <source>
        <dbReference type="ARBA" id="ARBA00022448"/>
    </source>
</evidence>
<evidence type="ECO:0000256" key="38">
    <source>
        <dbReference type="ARBA" id="ARBA00022842"/>
    </source>
</evidence>
<dbReference type="Pfam" id="PF00910">
    <property type="entry name" value="RNA_helicase"/>
    <property type="match status" value="1"/>
</dbReference>
<keyword evidence="10 64" id="KW-1113">Inhibition of host RLR pathway by virus</keyword>
<evidence type="ECO:0000256" key="8">
    <source>
        <dbReference type="ARBA" id="ARBA00011647"/>
    </source>
</evidence>
<comment type="function">
    <text evidence="64">Viral protein genome-linked: acts as a primer for viral RNA replication and remains covalently bound to viral genomic RNA. VPg is uridylylated prior to priming replication into VPg-pUpU. The oriI viral genomic sequence may act as a template for this. The VPg-pUpU is then used as primer on the genomic RNA poly(A) by the RNA-dependent RNA polymerase to replicate the viral genome.</text>
</comment>
<keyword evidence="41 64" id="KW-0694">RNA-binding</keyword>
<comment type="function">
    <text evidence="58">Localizes the viral replication complex to the surface of membranous vesicles. It inhibits host cell endoplasmic reticulum-to-Golgi apparatus transport and causes the disassembly of the Golgi complex, possibly through GBF1 interaction. This would result in depletion of MHC, trail receptors and IFN receptors at the host cell surface. Plays an essential role in viral RNA replication by recruiting ACBD3 and PI4KB at the viral replication sites, thereby allowing the formation of the rearranged membranous structures where viral replication takes place.</text>
</comment>
<evidence type="ECO:0000256" key="29">
    <source>
        <dbReference type="ARBA" id="ARBA00022771"/>
    </source>
</evidence>
<evidence type="ECO:0000256" key="61">
    <source>
        <dbReference type="ARBA" id="ARBA00046779"/>
    </source>
</evidence>
<evidence type="ECO:0000256" key="4">
    <source>
        <dbReference type="ARBA" id="ARBA00004328"/>
    </source>
</evidence>
<keyword evidence="48 64" id="KW-0472">Membrane</keyword>
<dbReference type="Gene3D" id="1.20.960.20">
    <property type="match status" value="1"/>
</dbReference>
<keyword evidence="15 64" id="KW-1192">Host mRNA suppression by virus</keyword>
<keyword evidence="37 64" id="KW-0067">ATP-binding</keyword>
<keyword evidence="24 64" id="KW-1143">T=pseudo3 icosahedral capsid protein</keyword>
<evidence type="ECO:0000256" key="39">
    <source>
        <dbReference type="ARBA" id="ARBA00022844"/>
    </source>
</evidence>
<protein>
    <recommendedName>
        <fullName evidence="64">Genome polyprotein</fullName>
    </recommendedName>
    <component>
        <recommendedName>
            <fullName evidence="64">P3</fullName>
        </recommendedName>
    </component>
    <component>
        <recommendedName>
            <fullName evidence="64">Protein 3AB</fullName>
        </recommendedName>
    </component>
    <component>
        <recommendedName>
            <fullName evidence="64">P2</fullName>
        </recommendedName>
    </component>
    <component>
        <recommendedName>
            <fullName evidence="64">P1</fullName>
        </recommendedName>
    </component>
    <component>
        <recommendedName>
            <fullName evidence="64">Capsid protein VP0</fullName>
        </recommendedName>
        <alternativeName>
            <fullName evidence="64">VP4-VP2</fullName>
        </alternativeName>
    </component>
    <component>
        <recommendedName>
            <fullName evidence="64">Capsid protein VP4</fullName>
        </recommendedName>
        <alternativeName>
            <fullName evidence="64">P1A</fullName>
        </alternativeName>
        <alternativeName>
            <fullName evidence="64">Virion protein 4</fullName>
        </alternativeName>
    </component>
    <component>
        <recommendedName>
            <fullName evidence="64">Capsid protein VP2</fullName>
        </recommendedName>
        <alternativeName>
            <fullName evidence="64">P1B</fullName>
        </alternativeName>
        <alternativeName>
            <fullName evidence="64">Virion protein 2</fullName>
        </alternativeName>
    </component>
    <component>
        <recommendedName>
            <fullName evidence="64">Capsid protein VP3</fullName>
        </recommendedName>
        <alternativeName>
            <fullName evidence="64">P1C</fullName>
        </alternativeName>
        <alternativeName>
            <fullName evidence="64">Virion protein 3</fullName>
        </alternativeName>
    </component>
    <component>
        <recommendedName>
            <fullName evidence="64">Capsid protein VP1</fullName>
        </recommendedName>
        <alternativeName>
            <fullName evidence="64">P1D</fullName>
        </alternativeName>
        <alternativeName>
            <fullName evidence="64">Virion protein 1</fullName>
        </alternativeName>
    </component>
    <component>
        <recommendedName>
            <fullName evidence="64">Protease 2A</fullName>
            <shortName evidence="64">P2A</shortName>
            <ecNumber evidence="64">3.4.22.29</ecNumber>
        </recommendedName>
        <alternativeName>
            <fullName evidence="64">Picornain 2A</fullName>
        </alternativeName>
        <alternativeName>
            <fullName evidence="64">Protein 2A</fullName>
        </alternativeName>
    </component>
    <component>
        <recommendedName>
            <fullName evidence="64">Protein 2B</fullName>
            <shortName evidence="64">P2B</shortName>
        </recommendedName>
    </component>
    <component>
        <recommendedName>
            <fullName evidence="64">Protein 2C</fullName>
            <shortName evidence="64">P2C</shortName>
            <ecNumber evidence="64">3.6.1.15</ecNumber>
        </recommendedName>
    </component>
    <component>
        <recommendedName>
            <fullName evidence="64">Protein 3A</fullName>
            <shortName evidence="64">P3A</shortName>
        </recommendedName>
    </component>
    <component>
        <recommendedName>
            <fullName evidence="64">Viral protein genome-linked</fullName>
            <shortName evidence="64">VPg</shortName>
        </recommendedName>
        <alternativeName>
            <fullName evidence="64">Protein 3B</fullName>
            <shortName evidence="64">P3B</shortName>
        </alternativeName>
    </component>
    <component>
        <recommendedName>
            <fullName evidence="64">Protein 3CD</fullName>
            <ecNumber evidence="64">3.4.22.28</ecNumber>
        </recommendedName>
    </component>
    <component>
        <recommendedName>
            <fullName evidence="64">Protease 3C</fullName>
            <shortName evidence="64">P3C</shortName>
        </recommendedName>
    </component>
    <component>
        <recommendedName>
            <fullName evidence="64">RNA-directed RNA polymerase</fullName>
            <shortName evidence="64">RdRp</shortName>
            <ecNumber evidence="64">2.7.7.48</ecNumber>
        </recommendedName>
        <alternativeName>
            <fullName evidence="64">3D polymerase</fullName>
            <shortName evidence="64">3Dpol</shortName>
        </alternativeName>
        <alternativeName>
            <fullName evidence="64">Protein 3D</fullName>
            <shortName evidence="64">3D</shortName>
        </alternativeName>
    </component>
</protein>
<feature type="domain" description="SF3 helicase" evidence="66">
    <location>
        <begin position="1242"/>
        <end position="1400"/>
    </location>
</feature>
<keyword evidence="54 64" id="KW-0449">Lipoprotein</keyword>
<evidence type="ECO:0000256" key="55">
    <source>
        <dbReference type="ARBA" id="ARBA00023296"/>
    </source>
</evidence>
<dbReference type="SUPFAM" id="SSF50494">
    <property type="entry name" value="Trypsin-like serine proteases"/>
    <property type="match status" value="2"/>
</dbReference>
<dbReference type="Gene3D" id="2.60.120.20">
    <property type="match status" value="3"/>
</dbReference>
<dbReference type="GO" id="GO:0044694">
    <property type="term" value="P:symbiont genome entry into host cell via pore formation in plasma membrane"/>
    <property type="evidence" value="ECO:0007669"/>
    <property type="project" value="UniProtKB-KW"/>
</dbReference>
<dbReference type="InterPro" id="IPR000199">
    <property type="entry name" value="Peptidase_C3A/C3B_picornavir"/>
</dbReference>
<dbReference type="GO" id="GO:0005524">
    <property type="term" value="F:ATP binding"/>
    <property type="evidence" value="ECO:0007669"/>
    <property type="project" value="UniProtKB-KW"/>
</dbReference>
<keyword evidence="13 64" id="KW-0191">Covalent protein-RNA linkage</keyword>
<comment type="subunit">
    <text evidence="6">Interacts with RNA-directed RNA polymerase.</text>
</comment>
<dbReference type="InterPro" id="IPR002527">
    <property type="entry name" value="Pico_P2B"/>
</dbReference>
<comment type="similarity">
    <text evidence="5 64">Belongs to the picornaviruses polyprotein family.</text>
</comment>
<evidence type="ECO:0000313" key="68">
    <source>
        <dbReference type="EMBL" id="QKV49808.1"/>
    </source>
</evidence>
<comment type="function">
    <text evidence="64">Capsid protein VP4: Lies on the inner surface of the capsid shell. After binding to the host receptor, the capsid undergoes conformational changes. Capsid protein VP4 is released, Capsid protein VP1 N-terminus is externalized, and together, they shape a pore in the host membrane through which the viral genome is translocated into the host cell cytoplasm.</text>
</comment>
<dbReference type="FunFam" id="4.10.880.10:FF:000002">
    <property type="entry name" value="Genome polyprotein"/>
    <property type="match status" value="1"/>
</dbReference>
<evidence type="ECO:0000256" key="22">
    <source>
        <dbReference type="ARBA" id="ARBA00022679"/>
    </source>
</evidence>
<evidence type="ECO:0000256" key="31">
    <source>
        <dbReference type="ARBA" id="ARBA00022804"/>
    </source>
</evidence>
<keyword evidence="56 64" id="KW-0407">Ion channel</keyword>
<keyword evidence="45 64" id="KW-1182">Viral ion channel</keyword>
<evidence type="ECO:0000259" key="65">
    <source>
        <dbReference type="PROSITE" id="PS50507"/>
    </source>
</evidence>
<dbReference type="GO" id="GO:0052170">
    <property type="term" value="P:symbiont-mediated suppression of host innate immune response"/>
    <property type="evidence" value="ECO:0007669"/>
    <property type="project" value="UniProtKB-KW"/>
</dbReference>
<keyword evidence="50 64" id="KW-1035">Host cytoplasm</keyword>
<dbReference type="Gene3D" id="6.10.20.20">
    <property type="entry name" value="Poliovirus 3A protein-like"/>
    <property type="match status" value="1"/>
</dbReference>
<dbReference type="EC" id="3.4.22.28" evidence="64"/>
<dbReference type="InterPro" id="IPR059138">
    <property type="entry name" value="Pico_VP1"/>
</dbReference>
<dbReference type="GO" id="GO:0008270">
    <property type="term" value="F:zinc ion binding"/>
    <property type="evidence" value="ECO:0007669"/>
    <property type="project" value="UniProtKB-KW"/>
</dbReference>
<dbReference type="Gene3D" id="3.30.70.270">
    <property type="match status" value="1"/>
</dbReference>
<dbReference type="SUPFAM" id="SSF89043">
    <property type="entry name" value="Soluble domain of poliovirus core protein 3a"/>
    <property type="match status" value="1"/>
</dbReference>
<evidence type="ECO:0000256" key="64">
    <source>
        <dbReference type="RuleBase" id="RU364118"/>
    </source>
</evidence>
<dbReference type="PROSITE" id="PS51218">
    <property type="entry name" value="SF3_HELICASE_2"/>
    <property type="match status" value="1"/>
</dbReference>
<evidence type="ECO:0000256" key="16">
    <source>
        <dbReference type="ARBA" id="ARBA00022561"/>
    </source>
</evidence>
<evidence type="ECO:0000256" key="30">
    <source>
        <dbReference type="ARBA" id="ARBA00022801"/>
    </source>
</evidence>
<comment type="function">
    <text evidence="64">RNA-directed RNA polymerase: Replicates the viral genomic RNA on the surface of intracellular membranes. May form linear arrays of subunits that propagate along a strong head-to-tail interaction called interface-I. Covalently attaches UMP to a tyrosine of VPg, which is used to prime RNA synthesis. The positive stranded RNA genome is first replicated at virus induced membranous vesicles, creating a dsRNA genomic replication form. This dsRNA is then used as template to synthesize positive stranded RNA genomes. ss(+)RNA genomes are either translated, replicated or encapsidated.</text>
</comment>
<comment type="function">
    <text evidence="64">Protein 2C: Induces and associates with structural rearrangements of intracellular membranes. Displays RNA-binding, nucleotide binding and NTPase activities. May play a role in virion morphogenesis and viral RNA encapsidation by interacting with the capsid protein VP3.</text>
</comment>
<keyword evidence="27 64" id="KW-0677">Repeat</keyword>
<evidence type="ECO:0000256" key="47">
    <source>
        <dbReference type="ARBA" id="ARBA00023065"/>
    </source>
</evidence>
<comment type="function">
    <text evidence="64">Capsid protein VP0: Component of immature procapsids, which is cleaved into capsid proteins VP4 and VP2 after maturation. Allows the capsid to remain inactive before the maturation step.</text>
</comment>
<dbReference type="GO" id="GO:0004197">
    <property type="term" value="F:cysteine-type endopeptidase activity"/>
    <property type="evidence" value="ECO:0007669"/>
    <property type="project" value="UniProtKB-EC"/>
</dbReference>
<dbReference type="GO" id="GO:0003723">
    <property type="term" value="F:RNA binding"/>
    <property type="evidence" value="ECO:0007669"/>
    <property type="project" value="UniProtKB-KW"/>
</dbReference>
<evidence type="ECO:0000256" key="60">
    <source>
        <dbReference type="ARBA" id="ARBA00046709"/>
    </source>
</evidence>
<evidence type="ECO:0000256" key="19">
    <source>
        <dbReference type="ARBA" id="ARBA00022595"/>
    </source>
</evidence>
<evidence type="ECO:0000256" key="18">
    <source>
        <dbReference type="ARBA" id="ARBA00022581"/>
    </source>
</evidence>
<keyword evidence="38" id="KW-0460">Magnesium</keyword>
<evidence type="ECO:0000256" key="13">
    <source>
        <dbReference type="ARBA" id="ARBA00022520"/>
    </source>
</evidence>
<comment type="catalytic activity">
    <reaction evidence="62 64">
        <text>a ribonucleoside 5'-triphosphate + H2O = a ribonucleoside 5'-diphosphate + phosphate + H(+)</text>
        <dbReference type="Rhea" id="RHEA:23680"/>
        <dbReference type="ChEBI" id="CHEBI:15377"/>
        <dbReference type="ChEBI" id="CHEBI:15378"/>
        <dbReference type="ChEBI" id="CHEBI:43474"/>
        <dbReference type="ChEBI" id="CHEBI:57930"/>
        <dbReference type="ChEBI" id="CHEBI:61557"/>
        <dbReference type="EC" id="3.6.1.15"/>
    </reaction>
</comment>
<dbReference type="InterPro" id="IPR014838">
    <property type="entry name" value="P3A"/>
</dbReference>
<dbReference type="GO" id="GO:0003968">
    <property type="term" value="F:RNA-directed RNA polymerase activity"/>
    <property type="evidence" value="ECO:0007669"/>
    <property type="project" value="UniProtKB-KW"/>
</dbReference>
<dbReference type="InterPro" id="IPR043502">
    <property type="entry name" value="DNA/RNA_pol_sf"/>
</dbReference>
<dbReference type="PRINTS" id="PR00918">
    <property type="entry name" value="CALICVIRUSNS"/>
</dbReference>
<dbReference type="GO" id="GO:0003724">
    <property type="term" value="F:RNA helicase activity"/>
    <property type="evidence" value="ECO:0007669"/>
    <property type="project" value="InterPro"/>
</dbReference>
<dbReference type="FunFam" id="2.60.120.20:FF:000020">
    <property type="entry name" value="Genome polyprotein"/>
    <property type="match status" value="1"/>
</dbReference>
<keyword evidence="17" id="KW-1048">Host nucleus</keyword>
<evidence type="ECO:0000259" key="67">
    <source>
        <dbReference type="PROSITE" id="PS51874"/>
    </source>
</evidence>
<evidence type="ECO:0000256" key="33">
    <source>
        <dbReference type="ARBA" id="ARBA00022807"/>
    </source>
</evidence>
<comment type="function">
    <text evidence="64">Capsid protein VP2: Forms an icosahedral capsid of pseudo T=3 symmetry with capsid proteins VP2 and VP3. The capsid is 300 Angstroms in diameter, composed of 60 copies of each capsid protein and enclosing the viral positive strand RNA genome.</text>
</comment>
<keyword evidence="19 64" id="KW-1162">Viral penetration into host cytoplasm</keyword>
<evidence type="ECO:0000256" key="53">
    <source>
        <dbReference type="ARBA" id="ARBA00023280"/>
    </source>
</evidence>
<dbReference type="InterPro" id="IPR036203">
    <property type="entry name" value="P3A_soluble_dom"/>
</dbReference>
<evidence type="ECO:0000256" key="43">
    <source>
        <dbReference type="ARBA" id="ARBA00022953"/>
    </source>
</evidence>
<dbReference type="Pfam" id="PF02226">
    <property type="entry name" value="Pico_P1A"/>
    <property type="match status" value="1"/>
</dbReference>
<comment type="function">
    <text evidence="64">Capsid protein VP1: Forms an icosahedral capsid of pseudo T=3 symmetry with capsid proteins VP2 and VP3. The capsid is 300 Angstroms in diameter, composed of 60 copies of each capsid protein and enclosing the viral positive strand RNA genome. Capsid protein VP1 mainly forms the vertices of the capsid. Capsid protein VP1 interacts with host cell receptor to provide virion attachment to target host cells. This attachment induces virion internalization. Tyrosine kinases are probably involved in the entry process. After binding to its receptor, the capsid undergoes conformational changes. Capsid protein VP1 N-terminus (that contains an amphipathic alpha-helix) and capsid protein VP4 are externalized. Together, they shape a pore in the host membrane through which viral genome is translocated to host cell cytoplasm. After genome has been released, the channel shrinks.</text>
</comment>
<keyword evidence="14" id="KW-0597">Phosphoprotein</keyword>
<dbReference type="GO" id="GO:0019062">
    <property type="term" value="P:virion attachment to host cell"/>
    <property type="evidence" value="ECO:0007669"/>
    <property type="project" value="UniProtKB-KW"/>
</dbReference>
<evidence type="ECO:0000256" key="37">
    <source>
        <dbReference type="ARBA" id="ARBA00022840"/>
    </source>
</evidence>
<evidence type="ECO:0000256" key="59">
    <source>
        <dbReference type="ARBA" id="ARBA00046425"/>
    </source>
</evidence>
<evidence type="ECO:0000256" key="1">
    <source>
        <dbReference type="ARBA" id="ARBA00001946"/>
    </source>
</evidence>
<comment type="subunit">
    <text evidence="60">Interacts with capsid protein VP0 and capsid protein VP1 to form heterotrimeric protomers. Five protomers subsequently associate to form pentamers which serve as building blocks for the capsid. Interacts with capsid protein VP4 in the mature capsid. Interacts with protein 2C; this interaction may be important for virion morphogenesis.</text>
</comment>
<dbReference type="EC" id="3.4.22.29" evidence="64"/>
<evidence type="ECO:0000256" key="41">
    <source>
        <dbReference type="ARBA" id="ARBA00022884"/>
    </source>
</evidence>
<dbReference type="GO" id="GO:0005198">
    <property type="term" value="F:structural molecule activity"/>
    <property type="evidence" value="ECO:0007669"/>
    <property type="project" value="InterPro"/>
</dbReference>
<evidence type="ECO:0000256" key="62">
    <source>
        <dbReference type="ARBA" id="ARBA00047631"/>
    </source>
</evidence>
<dbReference type="InterPro" id="IPR003138">
    <property type="entry name" value="Pico_P1A"/>
</dbReference>
<keyword evidence="52 64" id="KW-1172">Pore-mediated penetration of viral genome into host cell</keyword>
<comment type="function">
    <text evidence="64">Protein 2B: Plays an essential role in the virus replication cycle by acting as a viroporin. Creates a pore in the host reticulum endoplasmic and as a consequence releases Ca2+ in the cytoplasm of infected cell. In turn, high levels of cytoplasmic calcium may trigger membrane trafficking and transport of viral ER-associated proteins to viroplasms, sites of viral genome replication.</text>
</comment>
<dbReference type="FunFam" id="3.30.70.270:FF:000008">
    <property type="entry name" value="Genome polyprotein"/>
    <property type="match status" value="1"/>
</dbReference>
<keyword evidence="35" id="KW-0068">Autocatalytic cleavage</keyword>
<dbReference type="GO" id="GO:0017111">
    <property type="term" value="F:ribonucleoside triphosphate phosphatase activity"/>
    <property type="evidence" value="ECO:0007669"/>
    <property type="project" value="UniProtKB-EC"/>
</dbReference>
<evidence type="ECO:0000256" key="11">
    <source>
        <dbReference type="ARBA" id="ARBA00022484"/>
    </source>
</evidence>
<evidence type="ECO:0000256" key="14">
    <source>
        <dbReference type="ARBA" id="ARBA00022553"/>
    </source>
</evidence>
<keyword evidence="18 64" id="KW-0945">Host-virus interaction</keyword>
<comment type="function">
    <text evidence="64">Protein 3CD: Involved in the viral replication complex and viral polypeptide maturation. It exhibits protease activity with a specificity and catalytic efficiency that is different from protease 3C. Protein 3CD lacks polymerase activity. Protein 3CD binds to the 5'UTR of the viral genome.</text>
</comment>
<evidence type="ECO:0000256" key="63">
    <source>
        <dbReference type="ARBA" id="ARBA00054285"/>
    </source>
</evidence>
<comment type="function">
    <text evidence="64">Capsid protein VP3: Forms an icosahedral capsid of pseudo T=3 symmetry with capsid proteins VP2 and VP3. The capsid is 300 Angstroms in diameter, composed of 60 copies of each capsid protein and enclosing the viral positive strand RNA genome.</text>
</comment>
<keyword evidence="40 64" id="KW-1043">Host membrane</keyword>
<keyword evidence="12 64" id="KW-1036">Host cytoplasmic vesicle</keyword>
<reference evidence="68" key="1">
    <citation type="submission" date="2020-05" db="EMBL/GenBank/DDBJ databases">
        <title>Enterovirus E Genome suggest a third Enterovirus Genome Architecture might exist.</title>
        <authorList>
            <person name="Faleye T.O.C."/>
            <person name="Majumdar M."/>
            <person name="Olayinka O."/>
            <person name="Klapsa D."/>
            <person name="Ifeorah M."/>
            <person name="Oluremi B."/>
            <person name="George U.E."/>
            <person name="Arowolo O.A."/>
            <person name="Omoruyi E.C."/>
            <person name="Donbraye E."/>
            <person name="Oyero A."/>
            <person name="Adewumi M.O."/>
            <person name="Martin J."/>
            <person name="Adeniji J.A."/>
        </authorList>
    </citation>
    <scope>NUCLEOTIDE SEQUENCE</scope>
    <source>
        <strain evidence="68">NGR_2018</strain>
    </source>
</reference>
<evidence type="ECO:0000259" key="66">
    <source>
        <dbReference type="PROSITE" id="PS51218"/>
    </source>
</evidence>
<dbReference type="Pfam" id="PF00548">
    <property type="entry name" value="Peptidase_C3"/>
    <property type="match status" value="1"/>
</dbReference>
<comment type="function">
    <text evidence="64">Protease 3C: Major viral protease that mediates proteolytic processing of the polyprotein. Cleaves host EIF5B, contributing to host translation shutoff. Cleaves also host PABPC1, contributing to host translation shutoff.</text>
</comment>
<dbReference type="FunFam" id="2.40.10.10:FF:000020">
    <property type="entry name" value="Genome polyprotein"/>
    <property type="match status" value="1"/>
</dbReference>
<feature type="domain" description="Peptidase C3" evidence="67">
    <location>
        <begin position="1580"/>
        <end position="1758"/>
    </location>
</feature>
<evidence type="ECO:0000256" key="15">
    <source>
        <dbReference type="ARBA" id="ARBA00022557"/>
    </source>
</evidence>
<dbReference type="Pfam" id="PF22663">
    <property type="entry name" value="Rhv_5"/>
    <property type="match status" value="1"/>
</dbReference>
<dbReference type="Gene3D" id="2.40.10.10">
    <property type="entry name" value="Trypsin-like serine proteases"/>
    <property type="match status" value="4"/>
</dbReference>
<dbReference type="FunFam" id="2.60.120.20:FF:000003">
    <property type="entry name" value="Genome polyprotein"/>
    <property type="match status" value="1"/>
</dbReference>
<feature type="domain" description="RdRp catalytic" evidence="65">
    <location>
        <begin position="1989"/>
        <end position="2104"/>
    </location>
</feature>
<dbReference type="SUPFAM" id="SSF56672">
    <property type="entry name" value="DNA/RNA polymerases"/>
    <property type="match status" value="1"/>
</dbReference>
<evidence type="ECO:0000256" key="32">
    <source>
        <dbReference type="ARBA" id="ARBA00022806"/>
    </source>
</evidence>
<dbReference type="InterPro" id="IPR009003">
    <property type="entry name" value="Peptidase_S1_PA"/>
</dbReference>
<dbReference type="Gene3D" id="4.10.880.10">
    <property type="entry name" value="Poliovirus 3D polymerase Domain 1 (Nucleotidyltransferase)"/>
    <property type="match status" value="2"/>
</dbReference>
<dbReference type="GO" id="GO:0006351">
    <property type="term" value="P:DNA-templated transcription"/>
    <property type="evidence" value="ECO:0007669"/>
    <property type="project" value="InterPro"/>
</dbReference>
<comment type="function">
    <text evidence="64">Protease 2A: Cysteine protease that cleaves viral polyprotein and specific host proteins.</text>
</comment>
<evidence type="ECO:0000256" key="54">
    <source>
        <dbReference type="ARBA" id="ARBA00023288"/>
    </source>
</evidence>
<keyword evidence="21 64" id="KW-0645">Protease</keyword>
<evidence type="ECO:0000256" key="46">
    <source>
        <dbReference type="ARBA" id="ARBA00023050"/>
    </source>
</evidence>
<dbReference type="GO" id="GO:0039694">
    <property type="term" value="P:viral RNA genome replication"/>
    <property type="evidence" value="ECO:0007669"/>
    <property type="project" value="InterPro"/>
</dbReference>
<keyword evidence="47 64" id="KW-0406">Ion transport</keyword>
<comment type="function">
    <text evidence="63">Acts as a primer for viral RNA replication and remains covalently bound to viral genomic RNA. VPg is uridylylated prior to priming replication into VPg-pUpU. The oriI viral genomic sequence may act as a template for this. The VPg-pUpU is then used as primer on the genomic RNA poly(A) by the RNA-dependent RNA polymerase to replicate the viral genome. During genome replication, the VPg-RNA linkage is removed by the host TDP2, thereby accelerating replication. During the late stage of the replication cycle, host TDP2 is excluded from sites of viral RNA synthesis and encapsidation, allowing for the generation of progeny virions.</text>
</comment>
<dbReference type="GO" id="GO:0015267">
    <property type="term" value="F:channel activity"/>
    <property type="evidence" value="ECO:0007669"/>
    <property type="project" value="UniProtKB-KW"/>
</dbReference>
<evidence type="ECO:0000256" key="56">
    <source>
        <dbReference type="ARBA" id="ARBA00023303"/>
    </source>
</evidence>
<dbReference type="EC" id="3.6.1.15" evidence="64"/>
<keyword evidence="55 64" id="KW-1160">Virus entry into host cell</keyword>
<evidence type="ECO:0000256" key="52">
    <source>
        <dbReference type="ARBA" id="ARBA00023255"/>
    </source>
</evidence>
<dbReference type="InterPro" id="IPR001205">
    <property type="entry name" value="RNA-dir_pol_C"/>
</dbReference>
<keyword evidence="46 64" id="KW-1072">Activation of host autophagy by virus</keyword>
<dbReference type="InterPro" id="IPR014759">
    <property type="entry name" value="Helicase_SF3_ssRNA_vir"/>
</dbReference>
<dbReference type="InterPro" id="IPR033703">
    <property type="entry name" value="Rhv-like"/>
</dbReference>
<dbReference type="Pfam" id="PF01552">
    <property type="entry name" value="Pico_P2B"/>
    <property type="match status" value="1"/>
</dbReference>
<dbReference type="Pfam" id="PF00073">
    <property type="entry name" value="Rhv"/>
    <property type="match status" value="2"/>
</dbReference>
<dbReference type="EC" id="2.7.7.48" evidence="64"/>
<evidence type="ECO:0000256" key="50">
    <source>
        <dbReference type="ARBA" id="ARBA00023200"/>
    </source>
</evidence>
<evidence type="ECO:0000256" key="3">
    <source>
        <dbReference type="ARBA" id="ARBA00004295"/>
    </source>
</evidence>
<evidence type="ECO:0000256" key="42">
    <source>
        <dbReference type="ARBA" id="ARBA00022890"/>
    </source>
</evidence>
<keyword evidence="53 64" id="KW-0899">Viral immunoevasion</keyword>
<proteinExistence type="inferred from homology"/>
<keyword evidence="30 64" id="KW-0378">Hydrolase</keyword>
<evidence type="ECO:0000256" key="6">
    <source>
        <dbReference type="ARBA" id="ARBA00011124"/>
    </source>
</evidence>
<organism evidence="68">
    <name type="scientific">Enterovirus F</name>
    <dbReference type="NCBI Taxonomy" id="1330520"/>
    <lineage>
        <taxon>Viruses</taxon>
        <taxon>Riboviria</taxon>
        <taxon>Orthornavirae</taxon>
        <taxon>Pisuviricota</taxon>
        <taxon>Pisoniviricetes</taxon>
        <taxon>Picornavirales</taxon>
        <taxon>Picornaviridae</taxon>
        <taxon>Ensavirinae</taxon>
        <taxon>Enterovirus</taxon>
        <taxon>Enterovirus fitauri</taxon>
    </lineage>
</organism>
<dbReference type="GO" id="GO:0034220">
    <property type="term" value="P:monoatomic ion transmembrane transport"/>
    <property type="evidence" value="ECO:0007669"/>
    <property type="project" value="UniProtKB-KW"/>
</dbReference>
<dbReference type="SUPFAM" id="SSF88633">
    <property type="entry name" value="Positive stranded ssRNA viruses"/>
    <property type="match status" value="2"/>
</dbReference>
<comment type="subunit">
    <text evidence="61">Homohexamer; forms a hexameric ring structure with 6-fold symmetry characteristic of AAA+ ATPases. Interacts (via N-terminus) with host RTN3 (via reticulon domain); this interaction is important for viral replication. Interacts with capsid protein VP3; this interaction may be important for virion morphogenesis.</text>
</comment>
<keyword evidence="16 64" id="KW-0167">Capsid protein</keyword>
<keyword evidence="43 64" id="KW-0693">Viral RNA replication</keyword>
<keyword evidence="9 64" id="KW-0813">Transport</keyword>
<dbReference type="InterPro" id="IPR044067">
    <property type="entry name" value="PCV_3C_PRO"/>
</dbReference>
<evidence type="ECO:0000256" key="7">
    <source>
        <dbReference type="ARBA" id="ARBA00011474"/>
    </source>
</evidence>
<evidence type="ECO:0000256" key="27">
    <source>
        <dbReference type="ARBA" id="ARBA00022737"/>
    </source>
</evidence>
<keyword evidence="51 64" id="KW-1262">Eukaryotic host gene expression shutoff by virus</keyword>
<comment type="function">
    <text evidence="64">Protein 3A: Localizes the viral replication complex to the surface of membranous vesicles. It inhibits host cell endoplasmic reticulum-to-Golgi apparatus transport and causes the disassembly of the Golgi complex, possibly through GBF1 interaction. This would result in depletion of MHC, trail receptors and IFN receptors at the host cell surface.</text>
</comment>
<comment type="catalytic activity">
    <reaction evidence="64">
        <text>RNA(n) + a ribonucleoside 5'-triphosphate = RNA(n+1) + diphosphate</text>
        <dbReference type="Rhea" id="RHEA:21248"/>
        <dbReference type="Rhea" id="RHEA-COMP:14527"/>
        <dbReference type="Rhea" id="RHEA-COMP:17342"/>
        <dbReference type="ChEBI" id="CHEBI:33019"/>
        <dbReference type="ChEBI" id="CHEBI:61557"/>
        <dbReference type="ChEBI" id="CHEBI:140395"/>
        <dbReference type="EC" id="2.7.7.48"/>
    </reaction>
</comment>
<dbReference type="GO" id="GO:0039520">
    <property type="term" value="P:symbiont-mediated activation of host autophagy"/>
    <property type="evidence" value="ECO:0007669"/>
    <property type="project" value="UniProtKB-KW"/>
</dbReference>
<dbReference type="Pfam" id="PF00947">
    <property type="entry name" value="Pico_P2A"/>
    <property type="match status" value="1"/>
</dbReference>
<keyword evidence="11 64" id="KW-0696">RNA-directed RNA polymerase</keyword>
<evidence type="ECO:0000256" key="51">
    <source>
        <dbReference type="ARBA" id="ARBA00023247"/>
    </source>
</evidence>
<dbReference type="InterPro" id="IPR007094">
    <property type="entry name" value="RNA-dir_pol_PSvirus"/>
</dbReference>
<comment type="subunit">
    <text evidence="59">Homodimer. Interacts with host GBF1. Interacts (via GOLD domain) with host ACBD3 (via GOLD domain); this interaction allows the formation of a viral protein 3A/ACBD3 heterotetramer with a 2:2 stoichiometry, which will stimulate the recruitment of host PI4KB in order to synthesize PI4P at the viral RNA replication sites.</text>
</comment>
<evidence type="ECO:0000256" key="5">
    <source>
        <dbReference type="ARBA" id="ARBA00008303"/>
    </source>
</evidence>
<keyword evidence="33" id="KW-0788">Thiol protease</keyword>
<evidence type="ECO:0000256" key="44">
    <source>
        <dbReference type="ARBA" id="ARBA00022995"/>
    </source>
</evidence>
<dbReference type="PROSITE" id="PS50507">
    <property type="entry name" value="RDRP_SSRNA_POS"/>
    <property type="match status" value="1"/>
</dbReference>
<comment type="subunit">
    <text evidence="7">Interacts with capsid protein VP1 and capsid protein VP3 to form heterotrimeric protomers.</text>
</comment>
<keyword evidence="42 64" id="KW-1164">Virus endocytosis by host</keyword>
<evidence type="ECO:0000256" key="48">
    <source>
        <dbReference type="ARBA" id="ARBA00023136"/>
    </source>
</evidence>
<evidence type="ECO:0000256" key="57">
    <source>
        <dbReference type="ARBA" id="ARBA00024513"/>
    </source>
</evidence>
<keyword evidence="22 64" id="KW-0808">Transferase</keyword>
<dbReference type="InterPro" id="IPR043504">
    <property type="entry name" value="Peptidase_S1_PA_chymotrypsin"/>
</dbReference>
<dbReference type="GO" id="GO:0006508">
    <property type="term" value="P:proteolysis"/>
    <property type="evidence" value="ECO:0007669"/>
    <property type="project" value="UniProtKB-KW"/>
</dbReference>
<comment type="function">
    <text evidence="64">Protein 3AB: Localizes the viral replication complex to the surface of membranous vesicles. Together with protein 3CD binds the Cis-Active RNA Element (CRE) which is involved in RNA synthesis initiation. Acts as a cofactor to stimulate the activity of 3D polymerase, maybe through a nucleid acid chaperone activity.</text>
</comment>
<evidence type="ECO:0000256" key="49">
    <source>
        <dbReference type="ARBA" id="ARBA00023197"/>
    </source>
</evidence>
<dbReference type="InterPro" id="IPR003593">
    <property type="entry name" value="AAA+_ATPase"/>
</dbReference>
<evidence type="ECO:0000256" key="20">
    <source>
        <dbReference type="ARBA" id="ARBA00022632"/>
    </source>
</evidence>
<dbReference type="GO" id="GO:0042025">
    <property type="term" value="C:host cell nucleus"/>
    <property type="evidence" value="ECO:0007669"/>
    <property type="project" value="UniProtKB-SubCell"/>
</dbReference>
<comment type="subunit">
    <text evidence="8">Interacts with protein 3CD.</text>
</comment>
<keyword evidence="26" id="KW-0479">Metal-binding</keyword>
<evidence type="ECO:0000256" key="40">
    <source>
        <dbReference type="ARBA" id="ARBA00022870"/>
    </source>
</evidence>
<dbReference type="SUPFAM" id="SSF52540">
    <property type="entry name" value="P-loop containing nucleoside triphosphate hydrolases"/>
    <property type="match status" value="1"/>
</dbReference>
<dbReference type="EMBL" id="MT542698">
    <property type="protein sequence ID" value="QKV49808.1"/>
    <property type="molecule type" value="Genomic_RNA"/>
</dbReference>
<comment type="cofactor">
    <cofactor evidence="1">
        <name>Mg(2+)</name>
        <dbReference type="ChEBI" id="CHEBI:18420"/>
    </cofactor>
</comment>
<comment type="subunit">
    <text evidence="64">Capsid protein VP1: Interacts with capsid protein VP0, and capsid protein VP3 to form heterotrimeric protomers. Five protomers subsequently associate to form pentamers which serve as building blocks for the capsid. Interacts with capsid protein VP2, capsid protein VP3 and capsid protein VP4 following cleavage of capsid protein VP0.</text>
</comment>
<keyword evidence="36" id="KW-0862">Zinc</keyword>
<evidence type="ECO:0000256" key="17">
    <source>
        <dbReference type="ARBA" id="ARBA00022562"/>
    </source>
</evidence>
<comment type="catalytic activity">
    <reaction evidence="64">
        <text>Selective cleavage of Gln-|-Gly bond in the poliovirus polyprotein. In other picornavirus reactions Glu may be substituted for Gln, and Ser or Thr for Gly.</text>
        <dbReference type="EC" id="3.4.22.28"/>
    </reaction>
</comment>
<evidence type="ECO:0000256" key="26">
    <source>
        <dbReference type="ARBA" id="ARBA00022723"/>
    </source>
</evidence>
<keyword evidence="31 64" id="KW-1161">Viral attachment to host cell</keyword>
<evidence type="ECO:0000256" key="45">
    <source>
        <dbReference type="ARBA" id="ARBA00023039"/>
    </source>
</evidence>
<comment type="catalytic activity">
    <reaction evidence="57 64">
        <text>Selective cleavage of Tyr-|-Gly bond in the picornavirus polyprotein.</text>
        <dbReference type="EC" id="3.4.22.29"/>
    </reaction>
</comment>
<keyword evidence="29" id="KW-0863">Zinc-finger</keyword>
<keyword evidence="23 64" id="KW-0548">Nucleotidyltransferase</keyword>
<evidence type="ECO:0000256" key="10">
    <source>
        <dbReference type="ARBA" id="ARBA00022482"/>
    </source>
</evidence>
<dbReference type="FunFam" id="1.20.960.20:FF:000001">
    <property type="entry name" value="Genome polyprotein"/>
    <property type="match status" value="1"/>
</dbReference>
<evidence type="ECO:0000256" key="28">
    <source>
        <dbReference type="ARBA" id="ARBA00022741"/>
    </source>
</evidence>
<keyword evidence="44 64" id="KW-1190">Host gene expression shutoff by virus</keyword>
<evidence type="ECO:0000256" key="34">
    <source>
        <dbReference type="ARBA" id="ARBA00022809"/>
    </source>
</evidence>
<name>A0A7D5BGG0_9ENTO</name>
<dbReference type="InterPro" id="IPR004004">
    <property type="entry name" value="Helic/Pol/Pept_Calicivir-typ"/>
</dbReference>
<evidence type="ECO:0000256" key="36">
    <source>
        <dbReference type="ARBA" id="ARBA00022833"/>
    </source>
</evidence>
<dbReference type="Pfam" id="PF08727">
    <property type="entry name" value="P3A"/>
    <property type="match status" value="1"/>
</dbReference>
<keyword evidence="28 64" id="KW-0547">Nucleotide-binding</keyword>
<evidence type="ECO:0000256" key="23">
    <source>
        <dbReference type="ARBA" id="ARBA00022695"/>
    </source>
</evidence>
<dbReference type="InterPro" id="IPR001676">
    <property type="entry name" value="Picornavirus_capsid"/>
</dbReference>
<sequence>MVTIAEIFEIAKLPLNIGLYYLVAFYKTSELSLELIDFLVFLNKHKLRTMGAQLSRNTAGSHTTGTYATGGSTINYHNINYYSSSASAAQNKQDFTQDPSKFTQPIADVIKETAVPLKSPSAEACGYSDRVAQLTLGNSTITTQEAANICVAYGKWPTKLSDHDATSVDKPTEPGVSAERFYTLRSKAWESTSLGWYWKLPDALNNTGMFGQNAQFHYIYRGGWAIHVQCNATKFHQGTLLVVAIPEHQIATQEQPDFSRTMPGDDGGTFQEPFWLEDGTSLGNALIYPHQWINLRTNNSATLILPYVNAIPMDSAIRHSNWTLAIIPVAPLKYAADTTPLVPITITIAPMETEYNGLRRAIASNQGLPTKPGPGSYQFMTSDEDSTPCILPDFQPTPEIDIPGEVTNLLQIAQVESIVEANNVADANGVERYVIPISVQDRLDSQIYVLKLELGGAGPLSSTLLGTLAKHFTQWSGSVEITCMFTGTFMTTGKVLLAYTPPGGDMPRNREEAMLGTHVIWDFGLQSSITLVVPWISASHFRGVSVDDSLNYQYYAAGYVTMWYQTNMVIPPGFPNTAGIIMLVAAQPNFSFRIQKDREDMTQTAALQNDPGKVLEAAIQKQVAGALVAGTTSSTHSIATDSTPALQAAETGATSTARDESMIETRTIVPTHGVHETSVESFYGRSALVGMPTLPAGSRVTNWRIDFREFVQLRAKMSWFTYMRFDVEFTIVATTASATAAVEHRNRFQVMYVPPGAPQPADQDSFQWQSGCNPSVIADVEGPPVQFSVPFMSTANAYSNFYDGYARFMDTHPDRYGLLPSNFLGLMYFRCLEDTTDVVRFRIYAKIKHTRCWIPRAPRQAPYKKRYNLVFDGTTDRICNNRSSLTTLGPFGQQQGAAYVGGYKIVNRHLATYTDWENEVWQSYQRDLLVTRVDAHGCDVIARCNCRTGVYYCKSRNKHYPIVVTPPSIFKIEANDYYPERMQTHILLGIGFAEPGDCGGLLRCEHGVMGILTVGGGDLVGFADIRDLLWIEDDAMEQGITDYVQQLGNAFGAGFTAEIANYTNQLRDMLVGSDSVVEKIIRSLVRLVSALVIVVRNHQDLVTVGATLALLGCDGSPWKWLKRKTAQILGINIAEKQSDNWVKKFTEMCNAFRGLDWIAAKISKFIDWLKQKILPELKERAEFVKNLKQLPLLEAQVNTLEHSSASQEKQEQLFGNVQYLAHHCRKNAPLYAAEAKRVYHLEKRILGAMQFKTKNRIEPVCALIHGSPGTGKSLATMIVGRKLAEYEGSDVYSLPPDPDHFDGYQQQAVVVMDDLLQNPDGKDMTLFCQMVSTAPFTVPMAALEDKGKLFTSKFVLASTNAGQVTPPTVADYKALQRRFFFDCDIEVQKEYKRNGVTLDVAKATETCEDCAPVNFKKCMPLICGKALQLKSRKGDGMRYSLDTLISELRRESNRRYNIGNVLEALFQGPVSYKPLRIEVCEEQPAPSAISDLLQAVDSEEVREYCRSKGWIVEEKVTEMRLERNVNRALAVVQSVSLVAAVAGTIYIVYRLFSGMQGPYSGIGSNYATKKPVVRQVTTQGPLFDFGVSLLKKNIRTVKTGTGEFTALGVYDTVIVLPRHSMPGKTIEMNGKEVEVLDAYDLNDQTDTSLELTIVKLKTNEKFRDIRAMIPDQITDYNEAIVVVNTSYYPQLFMPVGRVKDYGFLNLAGRPTHRVLMYEFPTKAGQCGGVVVSMGKIVGIHVGGNGAQGFAASLLRRYFTAEQGKIEYIEKSKEAGYPIINAPTQTKLEPSVFHDVFPGIKEPAVLHKKDKRLQANFEEALFSKYIGNIDRDMPEELLIAIDHYADQLKMLNIDPTPISMEDAIYGTEGLEALDLGTSAGYPYVAMGIKKRDILNKETRDVSKMQECINKYGLNLPMVTYVKDELRAPDKIKKGKSRLIEASSLNDSVAMRCYFGNLYKAFHTNPGTVSGCAVGCDPEVFWSKIPVMMDGELFGFDYTAYDASLSPMWFHALAEVLRKIGFLECKHFIDQLCCSHHLYMDKHYYVVGGMPSGCSGTSIFNSMINNLIIRTLVLTVYKNIDLDDLKIIAYGDDVLASYPYEIDASLLAEAGKSFGLMMTPPDKSETFVKLTWDNVTFLKRRFVRDQRYPFLVHPVMDMSNIHESIRWTKDPRHTEDHVRSLCLLAWHCGEKQYNEFLEKIRSVPVGRALHLPSFKALERKWYDSF</sequence>
<keyword evidence="32 64" id="KW-0347">Helicase</keyword>
<evidence type="ECO:0000256" key="58">
    <source>
        <dbReference type="ARBA" id="ARBA00045482"/>
    </source>
</evidence>
<dbReference type="GO" id="GO:0039522">
    <property type="term" value="P:symbiont-mediated suppression of host mRNA export from nucleus"/>
    <property type="evidence" value="ECO:0007669"/>
    <property type="project" value="UniProtKB-KW"/>
</dbReference>
<evidence type="ECO:0000256" key="35">
    <source>
        <dbReference type="ARBA" id="ARBA00022813"/>
    </source>
</evidence>
<dbReference type="GO" id="GO:0039618">
    <property type="term" value="C:T=pseudo3 icosahedral viral capsid"/>
    <property type="evidence" value="ECO:0007669"/>
    <property type="project" value="UniProtKB-KW"/>
</dbReference>
<evidence type="ECO:0000256" key="12">
    <source>
        <dbReference type="ARBA" id="ARBA00022488"/>
    </source>
</evidence>
<dbReference type="GO" id="GO:0075509">
    <property type="term" value="P:endocytosis involved in viral entry into host cell"/>
    <property type="evidence" value="ECO:0007669"/>
    <property type="project" value="UniProtKB-KW"/>
</dbReference>
<evidence type="ECO:0000256" key="24">
    <source>
        <dbReference type="ARBA" id="ARBA00022706"/>
    </source>
</evidence>
<keyword evidence="39 64" id="KW-0946">Virion</keyword>
<dbReference type="InterPro" id="IPR000605">
    <property type="entry name" value="Helicase_SF3_ssDNA/RNA_vir"/>
</dbReference>
<dbReference type="InterPro" id="IPR000081">
    <property type="entry name" value="Peptidase_C3"/>
</dbReference>
<evidence type="ECO:0000256" key="2">
    <source>
        <dbReference type="ARBA" id="ARBA00004147"/>
    </source>
</evidence>
<dbReference type="Pfam" id="PF00680">
    <property type="entry name" value="RdRP_1"/>
    <property type="match status" value="1"/>
</dbReference>
<dbReference type="InterPro" id="IPR043128">
    <property type="entry name" value="Rev_trsase/Diguanyl_cyclase"/>
</dbReference>
<keyword evidence="25 64" id="KW-0519">Myristate</keyword>
<dbReference type="FunFam" id="2.40.10.10:FF:000018">
    <property type="entry name" value="Genome polyprotein"/>
    <property type="match status" value="1"/>
</dbReference>
<dbReference type="CDD" id="cd00205">
    <property type="entry name" value="rhv_like"/>
    <property type="match status" value="3"/>
</dbReference>
<dbReference type="InterPro" id="IPR027417">
    <property type="entry name" value="P-loop_NTPase"/>
</dbReference>
<accession>A0A7D5BGG0</accession>
<dbReference type="GO" id="GO:0044162">
    <property type="term" value="C:host cell cytoplasmic vesicle membrane"/>
    <property type="evidence" value="ECO:0007669"/>
    <property type="project" value="UniProtKB-SubCell"/>
</dbReference>
<dbReference type="PROSITE" id="PS51874">
    <property type="entry name" value="PCV_3C_PRO"/>
    <property type="match status" value="1"/>
</dbReference>
<dbReference type="SMART" id="SM00382">
    <property type="entry name" value="AAA"/>
    <property type="match status" value="1"/>
</dbReference>
<evidence type="ECO:0000256" key="25">
    <source>
        <dbReference type="ARBA" id="ARBA00022707"/>
    </source>
</evidence>
<comment type="subcellular location">
    <subcellularLocation>
        <location evidence="3">Host cytoplasmic vesicle membrane</location>
        <topology evidence="3">Peripheral membrane protein</topology>
        <orientation evidence="3">Cytoplasmic side</orientation>
    </subcellularLocation>
    <subcellularLocation>
        <location evidence="2">Host nucleus</location>
    </subcellularLocation>
    <subcellularLocation>
        <location evidence="4">Virion</location>
    </subcellularLocation>
</comment>
<evidence type="ECO:0000256" key="21">
    <source>
        <dbReference type="ARBA" id="ARBA00022670"/>
    </source>
</evidence>
<keyword evidence="49 64" id="KW-1099">Inhibition of host mRNA nuclear export by virus</keyword>
<keyword evidence="20 64" id="KW-1090">Inhibition of host innate immune response by virus</keyword>
<dbReference type="InterPro" id="IPR029053">
    <property type="entry name" value="Viral_coat"/>
</dbReference>